<dbReference type="InterPro" id="IPR003615">
    <property type="entry name" value="HNH_nuc"/>
</dbReference>
<dbReference type="AlphaFoldDB" id="A0A937A717"/>
<dbReference type="InterPro" id="IPR029471">
    <property type="entry name" value="HNH_5"/>
</dbReference>
<keyword evidence="2" id="KW-0540">Nuclease</keyword>
<dbReference type="RefSeq" id="WP_201924583.1">
    <property type="nucleotide sequence ID" value="NZ_BAABAX010000013.1"/>
</dbReference>
<dbReference type="GO" id="GO:0004519">
    <property type="term" value="F:endonuclease activity"/>
    <property type="evidence" value="ECO:0007669"/>
    <property type="project" value="UniProtKB-KW"/>
</dbReference>
<evidence type="ECO:0000259" key="1">
    <source>
        <dbReference type="Pfam" id="PF14279"/>
    </source>
</evidence>
<dbReference type="Pfam" id="PF14279">
    <property type="entry name" value="HNH_5"/>
    <property type="match status" value="1"/>
</dbReference>
<comment type="caution">
    <text evidence="2">The sequence shown here is derived from an EMBL/GenBank/DDBJ whole genome shotgun (WGS) entry which is preliminary data.</text>
</comment>
<dbReference type="CDD" id="cd00085">
    <property type="entry name" value="HNHc"/>
    <property type="match status" value="1"/>
</dbReference>
<feature type="domain" description="HNH endonuclease 5" evidence="1">
    <location>
        <begin position="6"/>
        <end position="57"/>
    </location>
</feature>
<dbReference type="EMBL" id="JAERQJ010000017">
    <property type="protein sequence ID" value="MBL0686045.1"/>
    <property type="molecule type" value="Genomic_DNA"/>
</dbReference>
<evidence type="ECO:0000313" key="3">
    <source>
        <dbReference type="Proteomes" id="UP000651057"/>
    </source>
</evidence>
<name>A0A937A717_9FLAO</name>
<evidence type="ECO:0000313" key="2">
    <source>
        <dbReference type="EMBL" id="MBL0686045.1"/>
    </source>
</evidence>
<dbReference type="Gene3D" id="1.10.30.50">
    <property type="match status" value="1"/>
</dbReference>
<keyword evidence="3" id="KW-1185">Reference proteome</keyword>
<organism evidence="2 3">
    <name type="scientific">Aquimarina mytili</name>
    <dbReference type="NCBI Taxonomy" id="874423"/>
    <lineage>
        <taxon>Bacteria</taxon>
        <taxon>Pseudomonadati</taxon>
        <taxon>Bacteroidota</taxon>
        <taxon>Flavobacteriia</taxon>
        <taxon>Flavobacteriales</taxon>
        <taxon>Flavobacteriaceae</taxon>
        <taxon>Aquimarina</taxon>
    </lineage>
</organism>
<sequence length="386" mass="44444">MRKTYCYNCTKEITSDNHSLEHIIPNACGGRLTSRDLLCKECNSTFGKKWDAALAKSTNAFANLLMITRDRGEPQSEIGIGVRTEERFNLPPGKPPVLSWPTIKEDLKKGEIEIHANSEKELRKVLESYKRKYPEIDVEKGVAAAVHQKEYFNQALNLKIHIGGPEAMKAIVKIAVNFYIYAQGKREVVKHLLPYLNGEEELDIVWMYHPEERVYKAEENEVPHVLKIIGDPKEGVLYAYVELLDAYSFMVLLNEDYTGEVIDIDYVFDVISQKTKKNVTELSLTKKEIKRIVTEKPFNQNQAKSRVFRIRQISNRLHDQRELDRIIRKAVKVFENEPSGEPISEKVKNEFFEQVSLDFAKLMLHKQNSAELIKEISKKKDGNSTS</sequence>
<accession>A0A937A717</accession>
<keyword evidence="2" id="KW-0378">Hydrolase</keyword>
<gene>
    <name evidence="2" type="ORF">JJQ60_21135</name>
</gene>
<protein>
    <submittedName>
        <fullName evidence="2">HNH endonuclease</fullName>
    </submittedName>
</protein>
<reference evidence="2" key="1">
    <citation type="submission" date="2021-01" db="EMBL/GenBank/DDBJ databases">
        <authorList>
            <person name="Zhong Y.L."/>
        </authorList>
    </citation>
    <scope>NUCLEOTIDE SEQUENCE</scope>
    <source>
        <strain evidence="2">KCTC 23302</strain>
    </source>
</reference>
<dbReference type="Proteomes" id="UP000651057">
    <property type="component" value="Unassembled WGS sequence"/>
</dbReference>
<proteinExistence type="predicted"/>
<keyword evidence="2" id="KW-0255">Endonuclease</keyword>